<feature type="transmembrane region" description="Helical" evidence="1">
    <location>
        <begin position="156"/>
        <end position="176"/>
    </location>
</feature>
<evidence type="ECO:0008006" key="3">
    <source>
        <dbReference type="Google" id="ProtNLM"/>
    </source>
</evidence>
<dbReference type="EMBL" id="UOFI01000015">
    <property type="protein sequence ID" value="VAW61858.1"/>
    <property type="molecule type" value="Genomic_DNA"/>
</dbReference>
<dbReference type="AlphaFoldDB" id="A0A3B0X0U9"/>
<name>A0A3B0X0U9_9ZZZZ</name>
<accession>A0A3B0X0U9</accession>
<evidence type="ECO:0000256" key="1">
    <source>
        <dbReference type="SAM" id="Phobius"/>
    </source>
</evidence>
<evidence type="ECO:0000313" key="2">
    <source>
        <dbReference type="EMBL" id="VAW61858.1"/>
    </source>
</evidence>
<proteinExistence type="predicted"/>
<keyword evidence="1" id="KW-0812">Transmembrane</keyword>
<gene>
    <name evidence="2" type="ORF">MNBD_GAMMA09-3649</name>
</gene>
<protein>
    <recommendedName>
        <fullName evidence="3">Permease</fullName>
    </recommendedName>
</protein>
<keyword evidence="1" id="KW-1133">Transmembrane helix</keyword>
<reference evidence="2" key="1">
    <citation type="submission" date="2018-06" db="EMBL/GenBank/DDBJ databases">
        <authorList>
            <person name="Zhirakovskaya E."/>
        </authorList>
    </citation>
    <scope>NUCLEOTIDE SEQUENCE</scope>
</reference>
<feature type="transmembrane region" description="Helical" evidence="1">
    <location>
        <begin position="23"/>
        <end position="42"/>
    </location>
</feature>
<keyword evidence="1" id="KW-0472">Membrane</keyword>
<organism evidence="2">
    <name type="scientific">hydrothermal vent metagenome</name>
    <dbReference type="NCBI Taxonomy" id="652676"/>
    <lineage>
        <taxon>unclassified sequences</taxon>
        <taxon>metagenomes</taxon>
        <taxon>ecological metagenomes</taxon>
    </lineage>
</organism>
<feature type="transmembrane region" description="Helical" evidence="1">
    <location>
        <begin position="54"/>
        <end position="75"/>
    </location>
</feature>
<feature type="transmembrane region" description="Helical" evidence="1">
    <location>
        <begin position="95"/>
        <end position="118"/>
    </location>
</feature>
<sequence>MSSNKTSAVLAEKNTEKGRGKKYIAWWFLAGVILLYMSLYFFATEFVSASLLHFYDLLVSIVPILIMVFIILWLLNLNKGMQDKLIQLADKNSGLKGWLVAITGGILSHGPIYAWYPLLQKLQKQGVRPALLATFLYARSIKIPFLPLMVHYFGMGYTVMVTIYIALFSIAHGWLVEKVMLRDNKSGLISDE</sequence>